<reference evidence="3" key="1">
    <citation type="submission" date="2025-08" db="UniProtKB">
        <authorList>
            <consortium name="RefSeq"/>
        </authorList>
    </citation>
    <scope>IDENTIFICATION</scope>
    <source>
        <tissue evidence="3">Whole body</tissue>
    </source>
</reference>
<evidence type="ECO:0000313" key="3">
    <source>
        <dbReference type="RefSeq" id="XP_064074469.1"/>
    </source>
</evidence>
<feature type="transmembrane region" description="Helical" evidence="1">
    <location>
        <begin position="110"/>
        <end position="133"/>
    </location>
</feature>
<gene>
    <name evidence="3" type="primary">LOC113398144</name>
</gene>
<name>A0ABM4AT43_VANTA</name>
<dbReference type="GeneID" id="113398144"/>
<dbReference type="RefSeq" id="XP_064074469.1">
    <property type="nucleotide sequence ID" value="XM_064218399.1"/>
</dbReference>
<keyword evidence="1" id="KW-0472">Membrane</keyword>
<keyword evidence="1" id="KW-1133">Transmembrane helix</keyword>
<dbReference type="Proteomes" id="UP001652626">
    <property type="component" value="Chromosome 22"/>
</dbReference>
<evidence type="ECO:0000313" key="2">
    <source>
        <dbReference type="Proteomes" id="UP001652626"/>
    </source>
</evidence>
<organism evidence="2 3">
    <name type="scientific">Vanessa tameamea</name>
    <name type="common">Kamehameha butterfly</name>
    <dbReference type="NCBI Taxonomy" id="334116"/>
    <lineage>
        <taxon>Eukaryota</taxon>
        <taxon>Metazoa</taxon>
        <taxon>Ecdysozoa</taxon>
        <taxon>Arthropoda</taxon>
        <taxon>Hexapoda</taxon>
        <taxon>Insecta</taxon>
        <taxon>Pterygota</taxon>
        <taxon>Neoptera</taxon>
        <taxon>Endopterygota</taxon>
        <taxon>Lepidoptera</taxon>
        <taxon>Glossata</taxon>
        <taxon>Ditrysia</taxon>
        <taxon>Papilionoidea</taxon>
        <taxon>Nymphalidae</taxon>
        <taxon>Nymphalinae</taxon>
        <taxon>Vanessa</taxon>
    </lineage>
</organism>
<evidence type="ECO:0000256" key="1">
    <source>
        <dbReference type="SAM" id="Phobius"/>
    </source>
</evidence>
<sequence length="187" mass="20911">MNSYEIHNALVDFCRARPLRENSSRPAKFDFAESSNLENSTTSGCGEIGDCITINCDNKCGCDSSSAVLFYNETLDECVVNVKKLLQTLTEKYNNQDKIRLNVERVFQGVIFSGILFGSCASLCVITACIYCIRINYEDTRLKNDVEALAVKLKRECRFKNMSTKQPTQPVSESCNIIVEEAGVFVV</sequence>
<keyword evidence="1" id="KW-0812">Transmembrane</keyword>
<keyword evidence="2" id="KW-1185">Reference proteome</keyword>
<proteinExistence type="predicted"/>
<accession>A0ABM4AT43</accession>
<protein>
    <submittedName>
        <fullName evidence="3">Uncharacterized protein LOC113398144</fullName>
    </submittedName>
</protein>